<protein>
    <submittedName>
        <fullName evidence="1">Uncharacterized protein</fullName>
    </submittedName>
</protein>
<proteinExistence type="predicted"/>
<dbReference type="EMBL" id="FWWR01000017">
    <property type="protein sequence ID" value="SMB92680.1"/>
    <property type="molecule type" value="Genomic_DNA"/>
</dbReference>
<gene>
    <name evidence="1" type="ORF">SAMN00017477_1953</name>
</gene>
<dbReference type="STRING" id="573058.SAMN00017477_1953"/>
<name>A0A1W1VHI1_PEPAS</name>
<accession>A0A1W1VHI1</accession>
<keyword evidence="2" id="KW-1185">Reference proteome</keyword>
<evidence type="ECO:0000313" key="2">
    <source>
        <dbReference type="Proteomes" id="UP000192368"/>
    </source>
</evidence>
<reference evidence="2" key="1">
    <citation type="submission" date="2017-04" db="EMBL/GenBank/DDBJ databases">
        <authorList>
            <person name="Varghese N."/>
            <person name="Submissions S."/>
        </authorList>
    </citation>
    <scope>NUCLEOTIDE SEQUENCE [LARGE SCALE GENOMIC DNA]</scope>
    <source>
        <strain evidence="2">DSM 20463</strain>
    </source>
</reference>
<sequence>MFIWGAMLIGIMPYIYKTPVEVLVENIGKIV</sequence>
<dbReference type="Proteomes" id="UP000192368">
    <property type="component" value="Unassembled WGS sequence"/>
</dbReference>
<organism evidence="1 2">
    <name type="scientific">Peptoniphilus asaccharolyticus DSM 20463</name>
    <dbReference type="NCBI Taxonomy" id="573058"/>
    <lineage>
        <taxon>Bacteria</taxon>
        <taxon>Bacillati</taxon>
        <taxon>Bacillota</taxon>
        <taxon>Tissierellia</taxon>
        <taxon>Tissierellales</taxon>
        <taxon>Peptoniphilaceae</taxon>
        <taxon>Peptoniphilus</taxon>
    </lineage>
</organism>
<evidence type="ECO:0000313" key="1">
    <source>
        <dbReference type="EMBL" id="SMB92680.1"/>
    </source>
</evidence>
<dbReference type="AlphaFoldDB" id="A0A1W1VHI1"/>